<evidence type="ECO:0000256" key="2">
    <source>
        <dbReference type="ARBA" id="ARBA00022618"/>
    </source>
</evidence>
<feature type="topological domain" description="Cytoplasmic" evidence="7">
    <location>
        <begin position="1"/>
        <end position="3"/>
    </location>
</feature>
<dbReference type="GO" id="GO:0032153">
    <property type="term" value="C:cell division site"/>
    <property type="evidence" value="ECO:0007669"/>
    <property type="project" value="UniProtKB-UniRule"/>
</dbReference>
<comment type="function">
    <text evidence="7">Essential cell division protein. May link together the upstream cell division proteins, which are predominantly cytoplasmic, with the downstream cell division proteins, which are predominantly periplasmic.</text>
</comment>
<evidence type="ECO:0000256" key="8">
    <source>
        <dbReference type="SAM" id="MobiDB-lite"/>
    </source>
</evidence>
<keyword evidence="5 7" id="KW-0472">Membrane</keyword>
<keyword evidence="10" id="KW-1185">Reference proteome</keyword>
<protein>
    <recommendedName>
        <fullName evidence="7">Cell division protein FtsB</fullName>
    </recommendedName>
</protein>
<evidence type="ECO:0000256" key="7">
    <source>
        <dbReference type="HAMAP-Rule" id="MF_00599"/>
    </source>
</evidence>
<proteinExistence type="inferred from homology"/>
<dbReference type="OrthoDB" id="7061211at2"/>
<evidence type="ECO:0000256" key="5">
    <source>
        <dbReference type="ARBA" id="ARBA00023136"/>
    </source>
</evidence>
<dbReference type="Proteomes" id="UP000183107">
    <property type="component" value="Unassembled WGS sequence"/>
</dbReference>
<dbReference type="PANTHER" id="PTHR37485">
    <property type="entry name" value="CELL DIVISION PROTEIN FTSB"/>
    <property type="match status" value="1"/>
</dbReference>
<dbReference type="EMBL" id="FOVJ01000001">
    <property type="protein sequence ID" value="SFN31222.1"/>
    <property type="molecule type" value="Genomic_DNA"/>
</dbReference>
<gene>
    <name evidence="7" type="primary">ftsB</name>
    <name evidence="9" type="ORF">SAMN05216386_0415</name>
</gene>
<feature type="coiled-coil region" evidence="7">
    <location>
        <begin position="43"/>
        <end position="70"/>
    </location>
</feature>
<dbReference type="InterPro" id="IPR007060">
    <property type="entry name" value="FtsL/DivIC"/>
</dbReference>
<keyword evidence="4 7" id="KW-1133">Transmembrane helix</keyword>
<accession>A0A1I4XZJ8</accession>
<keyword evidence="7" id="KW-0997">Cell inner membrane</keyword>
<evidence type="ECO:0000313" key="10">
    <source>
        <dbReference type="Proteomes" id="UP000183107"/>
    </source>
</evidence>
<dbReference type="Pfam" id="PF04977">
    <property type="entry name" value="DivIC"/>
    <property type="match status" value="1"/>
</dbReference>
<keyword evidence="1 7" id="KW-1003">Cell membrane</keyword>
<keyword evidence="7" id="KW-0175">Coiled coil</keyword>
<keyword evidence="3 7" id="KW-0812">Transmembrane</keyword>
<name>A0A1I4XZJ8_9PROT</name>
<reference evidence="10" key="1">
    <citation type="submission" date="2016-10" db="EMBL/GenBank/DDBJ databases">
        <authorList>
            <person name="Varghese N."/>
        </authorList>
    </citation>
    <scope>NUCLEOTIDE SEQUENCE [LARGE SCALE GENOMIC DNA]</scope>
    <source>
        <strain evidence="10">Nsp8</strain>
    </source>
</reference>
<dbReference type="HAMAP" id="MF_00599">
    <property type="entry name" value="FtsB"/>
    <property type="match status" value="1"/>
</dbReference>
<dbReference type="InterPro" id="IPR023081">
    <property type="entry name" value="Cell_div_FtsB"/>
</dbReference>
<evidence type="ECO:0000256" key="1">
    <source>
        <dbReference type="ARBA" id="ARBA00022475"/>
    </source>
</evidence>
<evidence type="ECO:0000256" key="6">
    <source>
        <dbReference type="ARBA" id="ARBA00023306"/>
    </source>
</evidence>
<organism evidence="9 10">
    <name type="scientific">Nitrosospira briensis</name>
    <dbReference type="NCBI Taxonomy" id="35799"/>
    <lineage>
        <taxon>Bacteria</taxon>
        <taxon>Pseudomonadati</taxon>
        <taxon>Pseudomonadota</taxon>
        <taxon>Betaproteobacteria</taxon>
        <taxon>Nitrosomonadales</taxon>
        <taxon>Nitrosomonadaceae</taxon>
        <taxon>Nitrosospira</taxon>
    </lineage>
</organism>
<dbReference type="GO" id="GO:0005886">
    <property type="term" value="C:plasma membrane"/>
    <property type="evidence" value="ECO:0007669"/>
    <property type="project" value="UniProtKB-SubCell"/>
</dbReference>
<dbReference type="GO" id="GO:0043093">
    <property type="term" value="P:FtsZ-dependent cytokinesis"/>
    <property type="evidence" value="ECO:0007669"/>
    <property type="project" value="UniProtKB-UniRule"/>
</dbReference>
<dbReference type="AlphaFoldDB" id="A0A1I4XZJ8"/>
<sequence length="111" mass="12727">MKVLSLILAALIILLQYPLWLGKGSWLKVWEVDQQVVAQYETNQKLKTRNAALDAEVRDLKQGYEAIEERARSELGMIREDEIFFHITEDSAEDSEKNFSKEPTEGEGSVK</sequence>
<keyword evidence="2 7" id="KW-0132">Cell division</keyword>
<feature type="topological domain" description="Periplasmic" evidence="7">
    <location>
        <begin position="22"/>
        <end position="111"/>
    </location>
</feature>
<dbReference type="NCBIfam" id="NF002058">
    <property type="entry name" value="PRK00888.1"/>
    <property type="match status" value="1"/>
</dbReference>
<evidence type="ECO:0000313" key="9">
    <source>
        <dbReference type="EMBL" id="SFN31222.1"/>
    </source>
</evidence>
<feature type="region of interest" description="Disordered" evidence="8">
    <location>
        <begin position="88"/>
        <end position="111"/>
    </location>
</feature>
<comment type="subcellular location">
    <subcellularLocation>
        <location evidence="7">Cell inner membrane</location>
        <topology evidence="7">Single-pass type II membrane protein</topology>
    </subcellularLocation>
    <text evidence="7">Localizes to the division septum.</text>
</comment>
<comment type="subunit">
    <text evidence="7">Part of a complex composed of FtsB, FtsL and FtsQ.</text>
</comment>
<evidence type="ECO:0000256" key="4">
    <source>
        <dbReference type="ARBA" id="ARBA00022989"/>
    </source>
</evidence>
<keyword evidence="6 7" id="KW-0131">Cell cycle</keyword>
<comment type="similarity">
    <text evidence="7">Belongs to the FtsB family.</text>
</comment>
<dbReference type="GO" id="GO:0030428">
    <property type="term" value="C:cell septum"/>
    <property type="evidence" value="ECO:0007669"/>
    <property type="project" value="TreeGrafter"/>
</dbReference>
<evidence type="ECO:0000256" key="3">
    <source>
        <dbReference type="ARBA" id="ARBA00022692"/>
    </source>
</evidence>
<dbReference type="PANTHER" id="PTHR37485:SF1">
    <property type="entry name" value="CELL DIVISION PROTEIN FTSB"/>
    <property type="match status" value="1"/>
</dbReference>
<dbReference type="RefSeq" id="WP_074794040.1">
    <property type="nucleotide sequence ID" value="NZ_FOVJ01000001.1"/>
</dbReference>